<dbReference type="Pfam" id="PF11127">
    <property type="entry name" value="YgaP-like_TM"/>
    <property type="match status" value="1"/>
</dbReference>
<keyword evidence="1" id="KW-0812">Transmembrane</keyword>
<keyword evidence="1" id="KW-0472">Membrane</keyword>
<dbReference type="GO" id="GO:0004792">
    <property type="term" value="F:thiosulfate-cyanide sulfurtransferase activity"/>
    <property type="evidence" value="ECO:0007669"/>
    <property type="project" value="TreeGrafter"/>
</dbReference>
<evidence type="ECO:0000313" key="4">
    <source>
        <dbReference type="Proteomes" id="UP000197290"/>
    </source>
</evidence>
<dbReference type="AlphaFoldDB" id="A0A245ZMN3"/>
<dbReference type="RefSeq" id="WP_088366398.1">
    <property type="nucleotide sequence ID" value="NZ_NBBI01000002.1"/>
</dbReference>
<dbReference type="SUPFAM" id="SSF52821">
    <property type="entry name" value="Rhodanese/Cell cycle control phosphatase"/>
    <property type="match status" value="1"/>
</dbReference>
<protein>
    <submittedName>
        <fullName evidence="3">Inner membrane protein YgaP</fullName>
    </submittedName>
</protein>
<dbReference type="EMBL" id="NBBI01000002">
    <property type="protein sequence ID" value="OWK30994.1"/>
    <property type="molecule type" value="Genomic_DNA"/>
</dbReference>
<feature type="transmembrane region" description="Helical" evidence="1">
    <location>
        <begin position="138"/>
        <end position="161"/>
    </location>
</feature>
<evidence type="ECO:0000313" key="3">
    <source>
        <dbReference type="EMBL" id="OWK30994.1"/>
    </source>
</evidence>
<sequence>MMLATLSPADTRAAINAGARLVDIRGADEHARERIPGAMNVPLNRIGDLPRDGRPVVFHCKSGMRTAANAAQLGAAAGGAPAYILEGGIEAWRQARHPVSADRSQPLELMGQVQITAGALVLAGVLLGAFVAPGFYALSAFVGAGLMFAGATGWCGMANLLRMMPWNRRAAA</sequence>
<dbReference type="SMART" id="SM00450">
    <property type="entry name" value="RHOD"/>
    <property type="match status" value="1"/>
</dbReference>
<evidence type="ECO:0000259" key="2">
    <source>
        <dbReference type="PROSITE" id="PS50206"/>
    </source>
</evidence>
<dbReference type="InterPro" id="IPR021309">
    <property type="entry name" value="YgaP-like_TM"/>
</dbReference>
<organism evidence="3 4">
    <name type="scientific">Sphingomonas dokdonensis</name>
    <dbReference type="NCBI Taxonomy" id="344880"/>
    <lineage>
        <taxon>Bacteria</taxon>
        <taxon>Pseudomonadati</taxon>
        <taxon>Pseudomonadota</taxon>
        <taxon>Alphaproteobacteria</taxon>
        <taxon>Sphingomonadales</taxon>
        <taxon>Sphingomonadaceae</taxon>
        <taxon>Sphingomonas</taxon>
    </lineage>
</organism>
<dbReference type="PROSITE" id="PS50206">
    <property type="entry name" value="RHODANESE_3"/>
    <property type="match status" value="1"/>
</dbReference>
<dbReference type="Proteomes" id="UP000197290">
    <property type="component" value="Unassembled WGS sequence"/>
</dbReference>
<reference evidence="3 4" key="1">
    <citation type="submission" date="2017-03" db="EMBL/GenBank/DDBJ databases">
        <title>Genome sequence of Sphingomonas dokdonensis DSM 21029.</title>
        <authorList>
            <person name="Poehlein A."/>
            <person name="Wuebbeler J.H."/>
            <person name="Steinbuechel A."/>
            <person name="Daniel R."/>
        </authorList>
    </citation>
    <scope>NUCLEOTIDE SEQUENCE [LARGE SCALE GENOMIC DNA]</scope>
    <source>
        <strain evidence="3 4">DSM 21029</strain>
    </source>
</reference>
<keyword evidence="1" id="KW-1133">Transmembrane helix</keyword>
<dbReference type="PANTHER" id="PTHR44086">
    <property type="entry name" value="THIOSULFATE SULFURTRANSFERASE RDL2, MITOCHONDRIAL-RELATED"/>
    <property type="match status" value="1"/>
</dbReference>
<dbReference type="OrthoDB" id="9807812at2"/>
<dbReference type="Gene3D" id="3.40.250.10">
    <property type="entry name" value="Rhodanese-like domain"/>
    <property type="match status" value="1"/>
</dbReference>
<accession>A0A245ZMN3</accession>
<dbReference type="InterPro" id="IPR001763">
    <property type="entry name" value="Rhodanese-like_dom"/>
</dbReference>
<evidence type="ECO:0000256" key="1">
    <source>
        <dbReference type="SAM" id="Phobius"/>
    </source>
</evidence>
<dbReference type="PANTHER" id="PTHR44086:SF10">
    <property type="entry name" value="THIOSULFATE SULFURTRANSFERASE_RHODANESE-LIKE DOMAIN-CONTAINING PROTEIN 3"/>
    <property type="match status" value="1"/>
</dbReference>
<proteinExistence type="predicted"/>
<keyword evidence="4" id="KW-1185">Reference proteome</keyword>
<feature type="domain" description="Rhodanese" evidence="2">
    <location>
        <begin position="15"/>
        <end position="101"/>
    </location>
</feature>
<gene>
    <name evidence="3" type="primary">ygaP</name>
    <name evidence="3" type="ORF">SPDO_09990</name>
</gene>
<dbReference type="Pfam" id="PF00581">
    <property type="entry name" value="Rhodanese"/>
    <property type="match status" value="1"/>
</dbReference>
<dbReference type="Gene3D" id="6.10.140.1340">
    <property type="match status" value="1"/>
</dbReference>
<feature type="transmembrane region" description="Helical" evidence="1">
    <location>
        <begin position="113"/>
        <end position="132"/>
    </location>
</feature>
<name>A0A245ZMN3_9SPHN</name>
<dbReference type="InterPro" id="IPR036873">
    <property type="entry name" value="Rhodanese-like_dom_sf"/>
</dbReference>
<comment type="caution">
    <text evidence="3">The sequence shown here is derived from an EMBL/GenBank/DDBJ whole genome shotgun (WGS) entry which is preliminary data.</text>
</comment>